<sequence length="73" mass="8251">MTRILLSSANPSGKRTEEILSEIRSDLLVRMVGYGQDPRREMRAILDNNVRILGLLTEAIRLAEENSRVLDQG</sequence>
<organism evidence="1 2">
    <name type="scientific">Aerophototrophica crusticola</name>
    <dbReference type="NCBI Taxonomy" id="1709002"/>
    <lineage>
        <taxon>Bacteria</taxon>
        <taxon>Pseudomonadati</taxon>
        <taxon>Pseudomonadota</taxon>
        <taxon>Alphaproteobacteria</taxon>
        <taxon>Rhodospirillales</taxon>
        <taxon>Rhodospirillaceae</taxon>
        <taxon>Aerophototrophica</taxon>
    </lineage>
</organism>
<keyword evidence="2" id="KW-1185">Reference proteome</keyword>
<gene>
    <name evidence="1" type="ORF">HHL28_12580</name>
</gene>
<reference evidence="1" key="1">
    <citation type="submission" date="2020-04" db="EMBL/GenBank/DDBJ databases">
        <title>A desert anoxygenic phototrophic bacterium fixes CO2 using RubisCO under aerobic conditions.</title>
        <authorList>
            <person name="Tang K."/>
        </authorList>
    </citation>
    <scope>NUCLEOTIDE SEQUENCE [LARGE SCALE GENOMIC DNA]</scope>
    <source>
        <strain evidence="1">MIMtkB3</strain>
    </source>
</reference>
<evidence type="ECO:0000313" key="1">
    <source>
        <dbReference type="EMBL" id="QJE73818.1"/>
    </source>
</evidence>
<keyword evidence="1" id="KW-0808">Transferase</keyword>
<dbReference type="KEGG" id="acru:HHL28_12580"/>
<dbReference type="GO" id="GO:0016301">
    <property type="term" value="F:kinase activity"/>
    <property type="evidence" value="ECO:0007669"/>
    <property type="project" value="UniProtKB-KW"/>
</dbReference>
<name>A0A858R8U6_9PROT</name>
<dbReference type="Proteomes" id="UP000501891">
    <property type="component" value="Chromosome"/>
</dbReference>
<evidence type="ECO:0000313" key="2">
    <source>
        <dbReference type="Proteomes" id="UP000501891"/>
    </source>
</evidence>
<protein>
    <submittedName>
        <fullName evidence="1">Histidine kinase</fullName>
    </submittedName>
</protein>
<dbReference type="AlphaFoldDB" id="A0A858R8U6"/>
<proteinExistence type="predicted"/>
<accession>A0A858R8U6</accession>
<keyword evidence="1" id="KW-0418">Kinase</keyword>
<dbReference type="EMBL" id="CP051775">
    <property type="protein sequence ID" value="QJE73818.1"/>
    <property type="molecule type" value="Genomic_DNA"/>
</dbReference>